<evidence type="ECO:0000313" key="1">
    <source>
        <dbReference type="EMBL" id="KKN44111.1"/>
    </source>
</evidence>
<name>A0A0F9T524_9ZZZZ</name>
<dbReference type="AlphaFoldDB" id="A0A0F9T524"/>
<reference evidence="1" key="1">
    <citation type="journal article" date="2015" name="Nature">
        <title>Complex archaea that bridge the gap between prokaryotes and eukaryotes.</title>
        <authorList>
            <person name="Spang A."/>
            <person name="Saw J.H."/>
            <person name="Jorgensen S.L."/>
            <person name="Zaremba-Niedzwiedzka K."/>
            <person name="Martijn J."/>
            <person name="Lind A.E."/>
            <person name="van Eijk R."/>
            <person name="Schleper C."/>
            <person name="Guy L."/>
            <person name="Ettema T.J."/>
        </authorList>
    </citation>
    <scope>NUCLEOTIDE SEQUENCE</scope>
</reference>
<accession>A0A0F9T524</accession>
<proteinExistence type="predicted"/>
<comment type="caution">
    <text evidence="1">The sequence shown here is derived from an EMBL/GenBank/DDBJ whole genome shotgun (WGS) entry which is preliminary data.</text>
</comment>
<sequence>MFNFDVITFEPLTLDEYKQRYRASIKVDFDVDKVFGVTPGVVFPRANHSLNLTWDEEIQVVTKGSVPAVVRLPALIIDGSLFLLDGHHRMTELKPRWVVLDTLHLEDAAHLKHLTRGR</sequence>
<dbReference type="EMBL" id="LAZR01001469">
    <property type="protein sequence ID" value="KKN44111.1"/>
    <property type="molecule type" value="Genomic_DNA"/>
</dbReference>
<protein>
    <submittedName>
        <fullName evidence="1">Uncharacterized protein</fullName>
    </submittedName>
</protein>
<organism evidence="1">
    <name type="scientific">marine sediment metagenome</name>
    <dbReference type="NCBI Taxonomy" id="412755"/>
    <lineage>
        <taxon>unclassified sequences</taxon>
        <taxon>metagenomes</taxon>
        <taxon>ecological metagenomes</taxon>
    </lineage>
</organism>
<gene>
    <name evidence="1" type="ORF">LCGC14_0696380</name>
</gene>